<comment type="caution">
    <text evidence="1">The sequence shown here is derived from an EMBL/GenBank/DDBJ whole genome shotgun (WGS) entry which is preliminary data.</text>
</comment>
<keyword evidence="2" id="KW-1185">Reference proteome</keyword>
<dbReference type="EMBL" id="CM045764">
    <property type="protein sequence ID" value="KAI8006141.1"/>
    <property type="molecule type" value="Genomic_DNA"/>
</dbReference>
<protein>
    <submittedName>
        <fullName evidence="1">ABC transporter G family member 6</fullName>
    </submittedName>
</protein>
<gene>
    <name evidence="1" type="ORF">LOK49_LG07G01221</name>
</gene>
<organism evidence="1 2">
    <name type="scientific">Camellia lanceoleosa</name>
    <dbReference type="NCBI Taxonomy" id="1840588"/>
    <lineage>
        <taxon>Eukaryota</taxon>
        <taxon>Viridiplantae</taxon>
        <taxon>Streptophyta</taxon>
        <taxon>Embryophyta</taxon>
        <taxon>Tracheophyta</taxon>
        <taxon>Spermatophyta</taxon>
        <taxon>Magnoliopsida</taxon>
        <taxon>eudicotyledons</taxon>
        <taxon>Gunneridae</taxon>
        <taxon>Pentapetalae</taxon>
        <taxon>asterids</taxon>
        <taxon>Ericales</taxon>
        <taxon>Theaceae</taxon>
        <taxon>Camellia</taxon>
    </lineage>
</organism>
<proteinExistence type="predicted"/>
<accession>A0ACC0H178</accession>
<reference evidence="1 2" key="1">
    <citation type="journal article" date="2022" name="Plant J.">
        <title>Chromosome-level genome of Camellia lanceoleosa provides a valuable resource for understanding genome evolution and self-incompatibility.</title>
        <authorList>
            <person name="Gong W."/>
            <person name="Xiao S."/>
            <person name="Wang L."/>
            <person name="Liao Z."/>
            <person name="Chang Y."/>
            <person name="Mo W."/>
            <person name="Hu G."/>
            <person name="Li W."/>
            <person name="Zhao G."/>
            <person name="Zhu H."/>
            <person name="Hu X."/>
            <person name="Ji K."/>
            <person name="Xiang X."/>
            <person name="Song Q."/>
            <person name="Yuan D."/>
            <person name="Jin S."/>
            <person name="Zhang L."/>
        </authorList>
    </citation>
    <scope>NUCLEOTIDE SEQUENCE [LARGE SCALE GENOMIC DNA]</scope>
    <source>
        <strain evidence="1">SQ_2022a</strain>
    </source>
</reference>
<evidence type="ECO:0000313" key="2">
    <source>
        <dbReference type="Proteomes" id="UP001060215"/>
    </source>
</evidence>
<evidence type="ECO:0000313" key="1">
    <source>
        <dbReference type="EMBL" id="KAI8006141.1"/>
    </source>
</evidence>
<sequence length="117" mass="12981">MDLPSFFSDFGHSMPENENKTEFALDFIRELEGSSSETKSLVEFNKTWQSTKQTRNLETPTKNLSLKESITASVSCGKLVSGATNNDASSPSMLPNFANPFPFEITVLSKRSMTNFS</sequence>
<dbReference type="Proteomes" id="UP001060215">
    <property type="component" value="Chromosome 7"/>
</dbReference>
<name>A0ACC0H178_9ERIC</name>